<evidence type="ECO:0000259" key="1">
    <source>
        <dbReference type="Pfam" id="PF00117"/>
    </source>
</evidence>
<accession>G9Y8S4</accession>
<dbReference type="GO" id="GO:0005829">
    <property type="term" value="C:cytosol"/>
    <property type="evidence" value="ECO:0007669"/>
    <property type="project" value="TreeGrafter"/>
</dbReference>
<dbReference type="HOGENOM" id="CLU_054974_4_1_6"/>
<dbReference type="Gene3D" id="3.40.50.880">
    <property type="match status" value="1"/>
</dbReference>
<evidence type="ECO:0000313" key="2">
    <source>
        <dbReference type="EMBL" id="EHM41305.1"/>
    </source>
</evidence>
<dbReference type="PROSITE" id="PS51273">
    <property type="entry name" value="GATASE_TYPE_1"/>
    <property type="match status" value="1"/>
</dbReference>
<dbReference type="AlphaFoldDB" id="G9Y8S4"/>
<organism evidence="2 3">
    <name type="scientific">Hafnia alvei ATCC 51873</name>
    <dbReference type="NCBI Taxonomy" id="1002364"/>
    <lineage>
        <taxon>Bacteria</taxon>
        <taxon>Pseudomonadati</taxon>
        <taxon>Pseudomonadota</taxon>
        <taxon>Gammaproteobacteria</taxon>
        <taxon>Enterobacterales</taxon>
        <taxon>Hafniaceae</taxon>
        <taxon>Hafnia</taxon>
    </lineage>
</organism>
<feature type="domain" description="Glutamine amidotransferase" evidence="1">
    <location>
        <begin position="27"/>
        <end position="195"/>
    </location>
</feature>
<dbReference type="NCBIfam" id="NF006562">
    <property type="entry name" value="PRK09065.1"/>
    <property type="match status" value="1"/>
</dbReference>
<name>G9Y8S4_HAFAL</name>
<dbReference type="EMBL" id="AGCI01000069">
    <property type="protein sequence ID" value="EHM41305.1"/>
    <property type="molecule type" value="Genomic_DNA"/>
</dbReference>
<dbReference type="SUPFAM" id="SSF52317">
    <property type="entry name" value="Class I glutamine amidotransferase-like"/>
    <property type="match status" value="1"/>
</dbReference>
<dbReference type="Proteomes" id="UP000005959">
    <property type="component" value="Unassembled WGS sequence"/>
</dbReference>
<evidence type="ECO:0000313" key="3">
    <source>
        <dbReference type="Proteomes" id="UP000005959"/>
    </source>
</evidence>
<dbReference type="PATRIC" id="fig|1002364.3.peg.2775"/>
<dbReference type="RefSeq" id="WP_004093821.1">
    <property type="nucleotide sequence ID" value="NZ_JH417532.1"/>
</dbReference>
<dbReference type="InterPro" id="IPR017926">
    <property type="entry name" value="GATASE"/>
</dbReference>
<keyword evidence="2" id="KW-0315">Glutamine amidotransferase</keyword>
<protein>
    <submittedName>
        <fullName evidence="2">Class I glutamine amidotransferase</fullName>
    </submittedName>
</protein>
<gene>
    <name evidence="2" type="ORF">HMPREF0454_03067</name>
</gene>
<dbReference type="CDD" id="cd01741">
    <property type="entry name" value="GATase1_1"/>
    <property type="match status" value="1"/>
</dbReference>
<proteinExistence type="predicted"/>
<sequence>MAEFEVKPFVILQTGDAPDVIRQQHGGFTDMFLQQGEINPASVVVVNLPTGEQLLSPEHYRGAIITGSAAMVTELLPWSEQAAVWLRDAVGMGLPIFGACYGHQLLAHALGGEVGYHPQGMEIGTLEIELLPEAKNDPALQYYPPRFYANLIHSQTVLRLPEGAVALARSAQDPHQIIRYRDNVISTQFHPEFNGPVMHSYMSWIAELEPEHQTKYLDIQRRTSNTPVSQSLLREFVNGL</sequence>
<dbReference type="PANTHER" id="PTHR42695:SF5">
    <property type="entry name" value="GLUTAMINE AMIDOTRANSFERASE YLR126C-RELATED"/>
    <property type="match status" value="1"/>
</dbReference>
<comment type="caution">
    <text evidence="2">The sequence shown here is derived from an EMBL/GenBank/DDBJ whole genome shotgun (WGS) entry which is preliminary data.</text>
</comment>
<dbReference type="Pfam" id="PF00117">
    <property type="entry name" value="GATase"/>
    <property type="match status" value="1"/>
</dbReference>
<keyword evidence="2" id="KW-0808">Transferase</keyword>
<reference evidence="2 3" key="1">
    <citation type="submission" date="2011-08" db="EMBL/GenBank/DDBJ databases">
        <authorList>
            <person name="Weinstock G."/>
            <person name="Sodergren E."/>
            <person name="Clifton S."/>
            <person name="Fulton L."/>
            <person name="Fulton B."/>
            <person name="Courtney L."/>
            <person name="Fronick C."/>
            <person name="Harrison M."/>
            <person name="Strong C."/>
            <person name="Farmer C."/>
            <person name="Delahaunty K."/>
            <person name="Markovic C."/>
            <person name="Hall O."/>
            <person name="Minx P."/>
            <person name="Tomlinson C."/>
            <person name="Mitreva M."/>
            <person name="Hou S."/>
            <person name="Chen J."/>
            <person name="Wollam A."/>
            <person name="Pepin K.H."/>
            <person name="Johnson M."/>
            <person name="Bhonagiri V."/>
            <person name="Zhang X."/>
            <person name="Suruliraj S."/>
            <person name="Warren W."/>
            <person name="Chinwalla A."/>
            <person name="Mardis E.R."/>
            <person name="Wilson R.K."/>
        </authorList>
    </citation>
    <scope>NUCLEOTIDE SEQUENCE [LARGE SCALE GENOMIC DNA]</scope>
    <source>
        <strain evidence="2 3">ATCC 51873</strain>
    </source>
</reference>
<dbReference type="PANTHER" id="PTHR42695">
    <property type="entry name" value="GLUTAMINE AMIDOTRANSFERASE YLR126C-RELATED"/>
    <property type="match status" value="1"/>
</dbReference>
<dbReference type="GO" id="GO:0016740">
    <property type="term" value="F:transferase activity"/>
    <property type="evidence" value="ECO:0007669"/>
    <property type="project" value="UniProtKB-KW"/>
</dbReference>
<dbReference type="InterPro" id="IPR029062">
    <property type="entry name" value="Class_I_gatase-like"/>
</dbReference>
<dbReference type="InterPro" id="IPR044992">
    <property type="entry name" value="ChyE-like"/>
</dbReference>